<dbReference type="AlphaFoldDB" id="A0AB36R7T2"/>
<sequence length="207" mass="23449">MEIYNGALLHLGSEPLASLVEEGTKRRKLDAAWDSVVKWCLNEAYFNFSIRTVEVSEDEDVETLFGYQFAFSKPDDWVRTAAVSADEYCQLPLIRYRDENGYWYADIDPIYVQYVSNDEEYGLNIGAWPETFVVFAEYALAQKVCKAVTGSSDGTDTLYKKMIRAKRDAANKDAMDDPATKFLPEGRLVSSRQGSRLGSREGRFRAG</sequence>
<feature type="region of interest" description="Disordered" evidence="1">
    <location>
        <begin position="186"/>
        <end position="207"/>
    </location>
</feature>
<name>A0AB36R7T2_9HYPH</name>
<dbReference type="EMBL" id="NPKI01000019">
    <property type="protein sequence ID" value="PAQ00906.1"/>
    <property type="molecule type" value="Genomic_DNA"/>
</dbReference>
<feature type="compositionally biased region" description="Basic and acidic residues" evidence="1">
    <location>
        <begin position="198"/>
        <end position="207"/>
    </location>
</feature>
<proteinExistence type="predicted"/>
<evidence type="ECO:0000256" key="1">
    <source>
        <dbReference type="SAM" id="MobiDB-lite"/>
    </source>
</evidence>
<keyword evidence="3" id="KW-1185">Reference proteome</keyword>
<accession>A0AB36R7T2</accession>
<reference evidence="3" key="1">
    <citation type="submission" date="2017-08" db="EMBL/GenBank/DDBJ databases">
        <title>Mesorhizobium wenxinae sp. nov., a novel rhizobial species isolated from root nodules of chickpea (Cicer arietinum L.).</title>
        <authorList>
            <person name="Zhang J."/>
        </authorList>
    </citation>
    <scope>NUCLEOTIDE SEQUENCE [LARGE SCALE GENOMIC DNA]</scope>
    <source>
        <strain evidence="3">USDA 3392</strain>
    </source>
</reference>
<comment type="caution">
    <text evidence="2">The sequence shown here is derived from an EMBL/GenBank/DDBJ whole genome shotgun (WGS) entry which is preliminary data.</text>
</comment>
<evidence type="ECO:0000313" key="2">
    <source>
        <dbReference type="EMBL" id="PAQ00906.1"/>
    </source>
</evidence>
<protein>
    <submittedName>
        <fullName evidence="2">Uncharacterized protein</fullName>
    </submittedName>
</protein>
<dbReference type="Proteomes" id="UP000216215">
    <property type="component" value="Unassembled WGS sequence"/>
</dbReference>
<dbReference type="RefSeq" id="WP_095485863.1">
    <property type="nucleotide sequence ID" value="NZ_CP088151.1"/>
</dbReference>
<organism evidence="2 3">
    <name type="scientific">Mesorhizobium mediterraneum</name>
    <dbReference type="NCBI Taxonomy" id="43617"/>
    <lineage>
        <taxon>Bacteria</taxon>
        <taxon>Pseudomonadati</taxon>
        <taxon>Pseudomonadota</taxon>
        <taxon>Alphaproteobacteria</taxon>
        <taxon>Hyphomicrobiales</taxon>
        <taxon>Phyllobacteriaceae</taxon>
        <taxon>Mesorhizobium</taxon>
    </lineage>
</organism>
<evidence type="ECO:0000313" key="3">
    <source>
        <dbReference type="Proteomes" id="UP000216215"/>
    </source>
</evidence>
<gene>
    <name evidence="2" type="ORF">CIT25_17725</name>
</gene>